<feature type="region of interest" description="Disordered" evidence="1">
    <location>
        <begin position="630"/>
        <end position="665"/>
    </location>
</feature>
<dbReference type="InterPro" id="IPR025486">
    <property type="entry name" value="DUF4378"/>
</dbReference>
<evidence type="ECO:0000313" key="4">
    <source>
        <dbReference type="EMBL" id="CAK9211620.1"/>
    </source>
</evidence>
<accession>A0ABP0U317</accession>
<organism evidence="4 5">
    <name type="scientific">Sphagnum troendelagicum</name>
    <dbReference type="NCBI Taxonomy" id="128251"/>
    <lineage>
        <taxon>Eukaryota</taxon>
        <taxon>Viridiplantae</taxon>
        <taxon>Streptophyta</taxon>
        <taxon>Embryophyta</taxon>
        <taxon>Bryophyta</taxon>
        <taxon>Sphagnophytina</taxon>
        <taxon>Sphagnopsida</taxon>
        <taxon>Sphagnales</taxon>
        <taxon>Sphagnaceae</taxon>
        <taxon>Sphagnum</taxon>
    </lineage>
</organism>
<dbReference type="EMBL" id="OZ019910">
    <property type="protein sequence ID" value="CAK9211620.1"/>
    <property type="molecule type" value="Genomic_DNA"/>
</dbReference>
<proteinExistence type="predicted"/>
<feature type="compositionally biased region" description="Polar residues" evidence="1">
    <location>
        <begin position="654"/>
        <end position="664"/>
    </location>
</feature>
<evidence type="ECO:0008006" key="6">
    <source>
        <dbReference type="Google" id="ProtNLM"/>
    </source>
</evidence>
<dbReference type="Pfam" id="PF14309">
    <property type="entry name" value="DUF4378"/>
    <property type="match status" value="1"/>
</dbReference>
<dbReference type="Pfam" id="PF14383">
    <property type="entry name" value="VARLMGL"/>
    <property type="match status" value="1"/>
</dbReference>
<feature type="domain" description="DUF3741" evidence="3">
    <location>
        <begin position="128"/>
        <end position="148"/>
    </location>
</feature>
<feature type="compositionally biased region" description="Low complexity" evidence="1">
    <location>
        <begin position="644"/>
        <end position="653"/>
    </location>
</feature>
<dbReference type="InterPro" id="IPR032795">
    <property type="entry name" value="DUF3741-assoc"/>
</dbReference>
<dbReference type="PANTHER" id="PTHR21726:SF61">
    <property type="entry name" value="DNAA INITIATOR-ASSOCIATING PROTEIN"/>
    <property type="match status" value="1"/>
</dbReference>
<evidence type="ECO:0000259" key="3">
    <source>
        <dbReference type="Pfam" id="PF14383"/>
    </source>
</evidence>
<feature type="region of interest" description="Disordered" evidence="1">
    <location>
        <begin position="529"/>
        <end position="560"/>
    </location>
</feature>
<dbReference type="PANTHER" id="PTHR21726">
    <property type="entry name" value="PHOSPHATIDYLINOSITOL N-ACETYLGLUCOSAMINYLTRANSFERASE SUBUNIT P DOWN SYNDROME CRITICAL REGION PROTEIN 5 -RELATED"/>
    <property type="match status" value="1"/>
</dbReference>
<name>A0ABP0U317_9BRYO</name>
<reference evidence="4" key="1">
    <citation type="submission" date="2024-02" db="EMBL/GenBank/DDBJ databases">
        <authorList>
            <consortium name="ELIXIR-Norway"/>
            <consortium name="Elixir Norway"/>
        </authorList>
    </citation>
    <scope>NUCLEOTIDE SEQUENCE</scope>
</reference>
<evidence type="ECO:0000259" key="2">
    <source>
        <dbReference type="Pfam" id="PF14309"/>
    </source>
</evidence>
<dbReference type="Proteomes" id="UP001497512">
    <property type="component" value="Chromosome 18"/>
</dbReference>
<gene>
    <name evidence="4" type="ORF">CSSPTR1EN2_LOCUS10850</name>
</gene>
<protein>
    <recommendedName>
        <fullName evidence="6">DUF4378 domain-containing protein</fullName>
    </recommendedName>
</protein>
<evidence type="ECO:0000256" key="1">
    <source>
        <dbReference type="SAM" id="MobiDB-lite"/>
    </source>
</evidence>
<feature type="domain" description="DUF4378" evidence="2">
    <location>
        <begin position="918"/>
        <end position="1096"/>
    </location>
</feature>
<evidence type="ECO:0000313" key="5">
    <source>
        <dbReference type="Proteomes" id="UP001497512"/>
    </source>
</evidence>
<keyword evidence="5" id="KW-1185">Reference proteome</keyword>
<sequence length="1114" mass="124493">MMAVDLEFADNDPPLCCFHHVQSPRVQGCVSTFFFHLFDRNPSSGKRIASMLNRDPSSSDRLQGRQSCLRDDSTYGHSIFKECTDSSMGAKLLLNEEHHCSSCDAARAQKSSEKLSISARTPSSREDTNKRVPGVVARLMGLESLPSEETPFQHLEAESDAPESICFKADDFQDAKLLELKGPVSRSICCQGMDLESNCCFRSVTEQGLNSEKSQHHLDSHDTSFQGFGKHHSEESWAFLRTVEKVRSRRAHGDDSCSFDCLSASEVPCSGRLTVRSHLATKVHGSNWQREGRVEQHMLMADQTQSGLPFSSATAQASKVLQGSHHNQAERRLRENHCMKIDEEQKISDQQQIDDDGIFSWISNLQNEQFLNVENEVNLDVEQEQEESRIKLDIKWDSASIKGEEPLAPELDGWGLKFVEGPVTPVSGRLLQPSVQFRTSCQLKYMRGIKEEKDTGDEHKCTLLSKTKAHLDGSQSPHCLSPDAMVEEKVISGDLLNSSSKLFRVKRNGSDGDTSRALQQFLVRMRRRRRRPPILQHNCPPPMEASAAASESSDKPVSLARQNQSKICRPDGTVNISFPDAVEDRELITGSVPRELSSNRSKIPFGGMKKCLFHTRARSVDEVFPVLPLDESNLKPSSKEDDSSSIGSKISASMPTQRGNNEWTPDTFFADFEDSGCFTKRSSQFDHDKSDSSTIQQDHSSLHHLFMSDSEASLNPSPQGSKVSSLPVNDEDVLLLRDLDIDSSSSVCHSCSTPDNEESIHVPIHAGWTEDPVTPILVKKFLDKTDVPSLMKQAEEDNMRLQPQGEASMEECGQPSPVSILQSPFLDENLTTPEESVAESEHSLDGILEDGCTTITEPLLLNKDVAGSETSDSGEVLTSAIVESNKVRPALLDKCNFRTNNNNIVTRLNSAEINQQEEMHYIEEVLHSSDFLSTAKNATENCFGPDKVAISPLLFEQLQFRSTSSSQDKDIMLTDSVKWSSRDFVTNSWQGSLRQGDRRLLFDSLHEIVNMFCDLQFCSKGSPPASKAQEVEVGEKLVAKVYLKLCEWHNVATNAVQRLVDRDMRMHRSKWLEFSQEIAEVGTDIEHMLFKVMIDELLEDLYPGASKNWNIPLN</sequence>